<evidence type="ECO:0000313" key="15">
    <source>
        <dbReference type="Proteomes" id="UP000460718"/>
    </source>
</evidence>
<organism evidence="2 15">
    <name type="scientific">Phytophthora fragariae</name>
    <dbReference type="NCBI Taxonomy" id="53985"/>
    <lineage>
        <taxon>Eukaryota</taxon>
        <taxon>Sar</taxon>
        <taxon>Stramenopiles</taxon>
        <taxon>Oomycota</taxon>
        <taxon>Peronosporomycetes</taxon>
        <taxon>Peronosporales</taxon>
        <taxon>Peronosporaceae</taxon>
        <taxon>Phytophthora</taxon>
    </lineage>
</organism>
<evidence type="ECO:0000313" key="7">
    <source>
        <dbReference type="EMBL" id="KAE9269942.1"/>
    </source>
</evidence>
<dbReference type="EMBL" id="QXFY01002552">
    <property type="protein sequence ID" value="KAE9295694.1"/>
    <property type="molecule type" value="Genomic_DNA"/>
</dbReference>
<gene>
    <name evidence="7" type="ORF">PF001_g29004</name>
    <name evidence="5" type="ORF">PF002_g30334</name>
    <name evidence="6" type="ORF">PF005_g21036</name>
    <name evidence="4" type="ORF">PF006_g19126</name>
    <name evidence="3" type="ORF">PF007_g25955</name>
    <name evidence="8" type="ORF">PF008_g24193</name>
    <name evidence="1" type="ORF">PF009_g10253</name>
    <name evidence="2" type="ORF">PF011_g19956</name>
</gene>
<dbReference type="Proteomes" id="UP000486351">
    <property type="component" value="Unassembled WGS sequence"/>
</dbReference>
<reference evidence="15 16" key="1">
    <citation type="submission" date="2018-09" db="EMBL/GenBank/DDBJ databases">
        <title>Genomic investigation of the strawberry pathogen Phytophthora fragariae indicates pathogenicity is determined by transcriptional variation in three key races.</title>
        <authorList>
            <person name="Adams T.M."/>
            <person name="Armitage A.D."/>
            <person name="Sobczyk M.K."/>
            <person name="Bates H.J."/>
            <person name="Dunwell J.M."/>
            <person name="Nellist C.F."/>
            <person name="Harrison R.J."/>
        </authorList>
    </citation>
    <scope>NUCLEOTIDE SEQUENCE [LARGE SCALE GENOMIC DNA]</scope>
    <source>
        <strain evidence="7 11">A4</strain>
        <strain evidence="5 12">BC-1</strain>
        <strain evidence="6 10">NOV-27</strain>
        <strain evidence="4 13">NOV-5</strain>
        <strain evidence="3 14">NOV-71</strain>
        <strain evidence="8 16">NOV-77</strain>
        <strain evidence="1 9">NOV-9</strain>
        <strain evidence="2 15">SCRP245</strain>
    </source>
</reference>
<evidence type="ECO:0000313" key="16">
    <source>
        <dbReference type="Proteomes" id="UP000486351"/>
    </source>
</evidence>
<evidence type="ECO:0000313" key="6">
    <source>
        <dbReference type="EMBL" id="KAE9185986.1"/>
    </source>
</evidence>
<keyword evidence="10" id="KW-1185">Reference proteome</keyword>
<dbReference type="Proteomes" id="UP000440732">
    <property type="component" value="Unassembled WGS sequence"/>
</dbReference>
<evidence type="ECO:0000313" key="11">
    <source>
        <dbReference type="Proteomes" id="UP000437068"/>
    </source>
</evidence>
<dbReference type="EMBL" id="QXGF01000457">
    <property type="protein sequence ID" value="KAE8939916.1"/>
    <property type="molecule type" value="Genomic_DNA"/>
</dbReference>
<dbReference type="Proteomes" id="UP000441208">
    <property type="component" value="Unassembled WGS sequence"/>
</dbReference>
<evidence type="ECO:0000313" key="10">
    <source>
        <dbReference type="Proteomes" id="UP000433483"/>
    </source>
</evidence>
<comment type="caution">
    <text evidence="2">The sequence shown here is derived from an EMBL/GenBank/DDBJ whole genome shotgun (WGS) entry which is preliminary data.</text>
</comment>
<dbReference type="Proteomes" id="UP000433483">
    <property type="component" value="Unassembled WGS sequence"/>
</dbReference>
<evidence type="ECO:0000313" key="2">
    <source>
        <dbReference type="EMBL" id="KAE8986503.1"/>
    </source>
</evidence>
<proteinExistence type="predicted"/>
<evidence type="ECO:0000313" key="3">
    <source>
        <dbReference type="EMBL" id="KAE9073045.1"/>
    </source>
</evidence>
<dbReference type="EMBL" id="QXGE01004640">
    <property type="protein sequence ID" value="KAE9269942.1"/>
    <property type="molecule type" value="Genomic_DNA"/>
</dbReference>
<dbReference type="EMBL" id="QXGD01004641">
    <property type="protein sequence ID" value="KAE9169524.1"/>
    <property type="molecule type" value="Genomic_DNA"/>
</dbReference>
<dbReference type="EMBL" id="QXFW01001735">
    <property type="protein sequence ID" value="KAE8986503.1"/>
    <property type="molecule type" value="Genomic_DNA"/>
</dbReference>
<evidence type="ECO:0000313" key="12">
    <source>
        <dbReference type="Proteomes" id="UP000440367"/>
    </source>
</evidence>
<name>A0A6A3J4W9_9STRA</name>
<evidence type="ECO:0000313" key="1">
    <source>
        <dbReference type="EMBL" id="KAE8939916.1"/>
    </source>
</evidence>
<evidence type="ECO:0000313" key="4">
    <source>
        <dbReference type="EMBL" id="KAE9116073.1"/>
    </source>
</evidence>
<dbReference type="Proteomes" id="UP000440367">
    <property type="component" value="Unassembled WGS sequence"/>
</dbReference>
<evidence type="ECO:0000313" key="13">
    <source>
        <dbReference type="Proteomes" id="UP000440732"/>
    </source>
</evidence>
<dbReference type="Proteomes" id="UP000437068">
    <property type="component" value="Unassembled WGS sequence"/>
</dbReference>
<sequence>MMTCQHMLAVCCCAYLCNICKRSTYLCKWRVHYITLLSKLRLRNVSTNNTGKQLKTTAGRQTR</sequence>
<dbReference type="EMBL" id="QXGB01001755">
    <property type="protein sequence ID" value="KAE9185986.1"/>
    <property type="molecule type" value="Genomic_DNA"/>
</dbReference>
<evidence type="ECO:0000313" key="8">
    <source>
        <dbReference type="EMBL" id="KAE9295694.1"/>
    </source>
</evidence>
<evidence type="ECO:0000313" key="5">
    <source>
        <dbReference type="EMBL" id="KAE9169524.1"/>
    </source>
</evidence>
<dbReference type="Proteomes" id="UP000460718">
    <property type="component" value="Unassembled WGS sequence"/>
</dbReference>
<dbReference type="Proteomes" id="UP000429523">
    <property type="component" value="Unassembled WGS sequence"/>
</dbReference>
<dbReference type="EMBL" id="QXFZ01002877">
    <property type="protein sequence ID" value="KAE9073045.1"/>
    <property type="molecule type" value="Genomic_DNA"/>
</dbReference>
<evidence type="ECO:0000313" key="9">
    <source>
        <dbReference type="Proteomes" id="UP000429523"/>
    </source>
</evidence>
<protein>
    <submittedName>
        <fullName evidence="2">Uncharacterized protein</fullName>
    </submittedName>
</protein>
<accession>A0A6A3J4W9</accession>
<dbReference type="EMBL" id="QXGA01001550">
    <property type="protein sequence ID" value="KAE9116073.1"/>
    <property type="molecule type" value="Genomic_DNA"/>
</dbReference>
<dbReference type="AlphaFoldDB" id="A0A6A3J4W9"/>
<evidence type="ECO:0000313" key="14">
    <source>
        <dbReference type="Proteomes" id="UP000441208"/>
    </source>
</evidence>